<reference evidence="4 5" key="2">
    <citation type="submission" date="2025-04" db="UniProtKB">
        <authorList>
            <consortium name="RefSeq"/>
        </authorList>
    </citation>
    <scope>IDENTIFICATION</scope>
    <source>
        <tissue evidence="4 5">Leaf</tissue>
    </source>
</reference>
<dbReference type="RefSeq" id="XP_018445094.1">
    <property type="nucleotide sequence ID" value="XM_018589592.2"/>
</dbReference>
<name>A0A6J0KDJ6_RAPSA</name>
<keyword evidence="4 5" id="KW-0396">Initiation factor</keyword>
<evidence type="ECO:0000256" key="2">
    <source>
        <dbReference type="SAM" id="MobiDB-lite"/>
    </source>
</evidence>
<evidence type="ECO:0000256" key="1">
    <source>
        <dbReference type="SAM" id="Coils"/>
    </source>
</evidence>
<evidence type="ECO:0000313" key="6">
    <source>
        <dbReference type="RefSeq" id="XP_018445095.1"/>
    </source>
</evidence>
<dbReference type="AlphaFoldDB" id="A0A6J0KDJ6"/>
<keyword evidence="4 5" id="KW-0648">Protein biosynthesis</keyword>
<protein>
    <submittedName>
        <fullName evidence="4 5">Eukaryotic translation initiation factor 4G</fullName>
    </submittedName>
</protein>
<feature type="coiled-coil region" evidence="1">
    <location>
        <begin position="414"/>
        <end position="441"/>
    </location>
</feature>
<gene>
    <name evidence="4 5 6" type="primary">LOC108817012</name>
</gene>
<proteinExistence type="predicted"/>
<dbReference type="KEGG" id="rsz:108817012"/>
<dbReference type="GeneID" id="108817012"/>
<dbReference type="InterPro" id="IPR050804">
    <property type="entry name" value="MCC"/>
</dbReference>
<keyword evidence="3" id="KW-1185">Reference proteome</keyword>
<evidence type="ECO:0000313" key="5">
    <source>
        <dbReference type="RefSeq" id="XP_018445094.1"/>
    </source>
</evidence>
<evidence type="ECO:0000313" key="3">
    <source>
        <dbReference type="Proteomes" id="UP000504610"/>
    </source>
</evidence>
<organism evidence="3 5">
    <name type="scientific">Raphanus sativus</name>
    <name type="common">Radish</name>
    <name type="synonym">Raphanus raphanistrum var. sativus</name>
    <dbReference type="NCBI Taxonomy" id="3726"/>
    <lineage>
        <taxon>Eukaryota</taxon>
        <taxon>Viridiplantae</taxon>
        <taxon>Streptophyta</taxon>
        <taxon>Embryophyta</taxon>
        <taxon>Tracheophyta</taxon>
        <taxon>Spermatophyta</taxon>
        <taxon>Magnoliopsida</taxon>
        <taxon>eudicotyledons</taxon>
        <taxon>Gunneridae</taxon>
        <taxon>Pentapetalae</taxon>
        <taxon>rosids</taxon>
        <taxon>malvids</taxon>
        <taxon>Brassicales</taxon>
        <taxon>Brassicaceae</taxon>
        <taxon>Brassiceae</taxon>
        <taxon>Raphanus</taxon>
    </lineage>
</organism>
<evidence type="ECO:0000313" key="4">
    <source>
        <dbReference type="RefSeq" id="XP_018445093.1"/>
    </source>
</evidence>
<keyword evidence="1" id="KW-0175">Coiled coil</keyword>
<feature type="region of interest" description="Disordered" evidence="2">
    <location>
        <begin position="121"/>
        <end position="140"/>
    </location>
</feature>
<dbReference type="RefSeq" id="XP_018445095.1">
    <property type="nucleotide sequence ID" value="XM_018589593.2"/>
</dbReference>
<reference evidence="3" key="1">
    <citation type="journal article" date="2019" name="Database">
        <title>The radish genome database (RadishGD): an integrated information resource for radish genomics.</title>
        <authorList>
            <person name="Yu H.J."/>
            <person name="Baek S."/>
            <person name="Lee Y.J."/>
            <person name="Cho A."/>
            <person name="Mun J.H."/>
        </authorList>
    </citation>
    <scope>NUCLEOTIDE SEQUENCE [LARGE SCALE GENOMIC DNA]</scope>
    <source>
        <strain evidence="3">cv. WK10039</strain>
    </source>
</reference>
<feature type="region of interest" description="Disordered" evidence="2">
    <location>
        <begin position="92"/>
        <end position="115"/>
    </location>
</feature>
<accession>A0A6J0KDJ6</accession>
<dbReference type="RefSeq" id="XP_018445093.1">
    <property type="nucleotide sequence ID" value="XM_018589591.2"/>
</dbReference>
<dbReference type="PANTHER" id="PTHR46236:SF33">
    <property type="entry name" value="MEPRIN AND TRAF-LIKE DOMAIN-CONTAINING PROTEIN-RELATED"/>
    <property type="match status" value="1"/>
</dbReference>
<sequence length="455" mass="50389">MEAGGLLSFLQKSKTCSVFGVSNSSVETAPVATTEIGRGQIVNESCKVVSSSHNVTEDKPVFESNFRRNTSTRGKKRIKEILQKSDAAGTTSDLYNAYKGPEEKKDSALPPESSDVALVSTPKLESVHAKPGSARHGRSNTEKKYSLDFLLKFQDLFTALPEGFAVSPDFASALFVANIGWSHHDHDSYPTPVIIMDRQGRSGRLGQGGNSVALRNPRMQEPIMSTPMQHVDPMGGMRRNAPDLERRQQKGLFSSPHTPMQLMHKAERKNQLGTVTDDDEEQERMKVEGLIPDTVGNKDSKEASTKIESMDVNGFHVLPSQVTSVRRLFERHPDIAVRFCAKNQLLRNSCMNSLLSLIETLCQPLEDLSNEDLVGADIALTYVKDSGFSVDWLEKKLDQVKDMKEKEVSGLATLQVIDEKLLKLKQKCAELEALAEEKKTELLATRTPLSFDDVV</sequence>
<dbReference type="Proteomes" id="UP000504610">
    <property type="component" value="Chromosome 7"/>
</dbReference>
<dbReference type="PANTHER" id="PTHR46236">
    <property type="entry name" value="TRAF-LIKE SUPERFAMILY PROTEIN"/>
    <property type="match status" value="1"/>
</dbReference>
<dbReference type="GO" id="GO:0003743">
    <property type="term" value="F:translation initiation factor activity"/>
    <property type="evidence" value="ECO:0007669"/>
    <property type="project" value="UniProtKB-KW"/>
</dbReference>
<dbReference type="OrthoDB" id="1071570at2759"/>